<evidence type="ECO:0000313" key="3">
    <source>
        <dbReference type="Proteomes" id="UP000275436"/>
    </source>
</evidence>
<sequence length="123" mass="12968">MRSTFLRAAALAWAALSLLLAVHWFAELGMVGFPDGYVTPFATATGPLLHLLASACLIQGLYFLCRALLGKGFGVPDLGLQILIAAILTVAPTLIVWNCPHSQTCSSAYEALTNTMMDDGIGG</sequence>
<evidence type="ECO:0000313" key="2">
    <source>
        <dbReference type="EMBL" id="RNJ43715.1"/>
    </source>
</evidence>
<keyword evidence="1" id="KW-1133">Transmembrane helix</keyword>
<gene>
    <name evidence="2" type="ORF">DNR46_23705</name>
</gene>
<keyword evidence="1" id="KW-0812">Transmembrane</keyword>
<comment type="caution">
    <text evidence="2">The sequence shown here is derived from an EMBL/GenBank/DDBJ whole genome shotgun (WGS) entry which is preliminary data.</text>
</comment>
<organism evidence="2 3">
    <name type="scientific">Mesorhizobium japonicum</name>
    <dbReference type="NCBI Taxonomy" id="2066070"/>
    <lineage>
        <taxon>Bacteria</taxon>
        <taxon>Pseudomonadati</taxon>
        <taxon>Pseudomonadota</taxon>
        <taxon>Alphaproteobacteria</taxon>
        <taxon>Hyphomicrobiales</taxon>
        <taxon>Phyllobacteriaceae</taxon>
        <taxon>Mesorhizobium</taxon>
    </lineage>
</organism>
<protein>
    <submittedName>
        <fullName evidence="2">Uncharacterized protein</fullName>
    </submittedName>
</protein>
<name>A0A3M9X717_9HYPH</name>
<proteinExistence type="predicted"/>
<feature type="transmembrane region" description="Helical" evidence="1">
    <location>
        <begin position="49"/>
        <end position="69"/>
    </location>
</feature>
<dbReference type="EMBL" id="QKOD01000006">
    <property type="protein sequence ID" value="RNJ43715.1"/>
    <property type="molecule type" value="Genomic_DNA"/>
</dbReference>
<evidence type="ECO:0000256" key="1">
    <source>
        <dbReference type="SAM" id="Phobius"/>
    </source>
</evidence>
<dbReference type="AlphaFoldDB" id="A0A3M9X717"/>
<feature type="transmembrane region" description="Helical" evidence="1">
    <location>
        <begin position="78"/>
        <end position="97"/>
    </location>
</feature>
<reference evidence="2 3" key="1">
    <citation type="journal article" date="2018" name="Mol. Plant Microbe Interact.">
        <title>Taxonomically Different Co-Microsymbionts of a Relict Legume, Oxytropis popoviana, Have Complementary Sets of Symbiotic Genes and Together Increase the Efficiency of Plant Nodulation.</title>
        <authorList>
            <person name="Safronova V."/>
            <person name="Belimov A."/>
            <person name="Sazanova A."/>
            <person name="Chirak E."/>
            <person name="Verkhozina A."/>
            <person name="Kuznetsova I."/>
            <person name="Andronov E."/>
            <person name="Puhalsky J."/>
            <person name="Tikhonovich I."/>
        </authorList>
    </citation>
    <scope>NUCLEOTIDE SEQUENCE [LARGE SCALE GENOMIC DNA]</scope>
    <source>
        <strain evidence="2 3">Opo-235</strain>
    </source>
</reference>
<accession>A0A3M9X717</accession>
<keyword evidence="1" id="KW-0472">Membrane</keyword>
<dbReference type="RefSeq" id="WP_123169104.1">
    <property type="nucleotide sequence ID" value="NZ_QKOD01000006.1"/>
</dbReference>
<dbReference type="Proteomes" id="UP000275436">
    <property type="component" value="Unassembled WGS sequence"/>
</dbReference>